<protein>
    <submittedName>
        <fullName evidence="1">Uncharacterized protein</fullName>
    </submittedName>
</protein>
<dbReference type="EMBL" id="JANQDX010000014">
    <property type="protein sequence ID" value="KAL0912355.1"/>
    <property type="molecule type" value="Genomic_DNA"/>
</dbReference>
<dbReference type="AlphaFoldDB" id="A0ABD0UHP0"/>
<proteinExistence type="predicted"/>
<sequence length="159" mass="17561">MSWLLLYFGDELQVTTEFTGGGPSLKESRERSETALAPLLLLDHLQSSVEPPLDHHLKARRSIAPPPEGPTFCRTTPGRPDVLPDHHLKARHSAGPPHEGLMLCSRPDALLKARRSAQGPTFCSRPNDLGLNLQHSLDPMHFSHHTQPLAQPGCTMDVY</sequence>
<gene>
    <name evidence="1" type="ORF">M5K25_018322</name>
</gene>
<accession>A0ABD0UHP0</accession>
<keyword evidence="2" id="KW-1185">Reference proteome</keyword>
<reference evidence="1 2" key="1">
    <citation type="journal article" date="2024" name="Plant Biotechnol. J.">
        <title>Dendrobium thyrsiflorum genome and its molecular insights into genes involved in important horticultural traits.</title>
        <authorList>
            <person name="Chen B."/>
            <person name="Wang J.Y."/>
            <person name="Zheng P.J."/>
            <person name="Li K.L."/>
            <person name="Liang Y.M."/>
            <person name="Chen X.F."/>
            <person name="Zhang C."/>
            <person name="Zhao X."/>
            <person name="He X."/>
            <person name="Zhang G.Q."/>
            <person name="Liu Z.J."/>
            <person name="Xu Q."/>
        </authorList>
    </citation>
    <scope>NUCLEOTIDE SEQUENCE [LARGE SCALE GENOMIC DNA]</scope>
    <source>
        <strain evidence="1">GZMU011</strain>
    </source>
</reference>
<dbReference type="Proteomes" id="UP001552299">
    <property type="component" value="Unassembled WGS sequence"/>
</dbReference>
<organism evidence="1 2">
    <name type="scientific">Dendrobium thyrsiflorum</name>
    <name type="common">Pinecone-like raceme dendrobium</name>
    <name type="synonym">Orchid</name>
    <dbReference type="NCBI Taxonomy" id="117978"/>
    <lineage>
        <taxon>Eukaryota</taxon>
        <taxon>Viridiplantae</taxon>
        <taxon>Streptophyta</taxon>
        <taxon>Embryophyta</taxon>
        <taxon>Tracheophyta</taxon>
        <taxon>Spermatophyta</taxon>
        <taxon>Magnoliopsida</taxon>
        <taxon>Liliopsida</taxon>
        <taxon>Asparagales</taxon>
        <taxon>Orchidaceae</taxon>
        <taxon>Epidendroideae</taxon>
        <taxon>Malaxideae</taxon>
        <taxon>Dendrobiinae</taxon>
        <taxon>Dendrobium</taxon>
    </lineage>
</organism>
<evidence type="ECO:0000313" key="2">
    <source>
        <dbReference type="Proteomes" id="UP001552299"/>
    </source>
</evidence>
<comment type="caution">
    <text evidence="1">The sequence shown here is derived from an EMBL/GenBank/DDBJ whole genome shotgun (WGS) entry which is preliminary data.</text>
</comment>
<name>A0ABD0UHP0_DENTH</name>
<evidence type="ECO:0000313" key="1">
    <source>
        <dbReference type="EMBL" id="KAL0912355.1"/>
    </source>
</evidence>